<dbReference type="InterPro" id="IPR011993">
    <property type="entry name" value="PH-like_dom_sf"/>
</dbReference>
<dbReference type="InterPro" id="IPR002913">
    <property type="entry name" value="START_lipid-bd_dom"/>
</dbReference>
<evidence type="ECO:0000256" key="1">
    <source>
        <dbReference type="ARBA" id="ARBA00004240"/>
    </source>
</evidence>
<keyword evidence="2" id="KW-0256">Endoplasmic reticulum</keyword>
<dbReference type="GO" id="GO:0008289">
    <property type="term" value="F:lipid binding"/>
    <property type="evidence" value="ECO:0007669"/>
    <property type="project" value="InterPro"/>
</dbReference>
<evidence type="ECO:0000259" key="4">
    <source>
        <dbReference type="PROSITE" id="PS50003"/>
    </source>
</evidence>
<dbReference type="PANTHER" id="PTHR12136:SF41">
    <property type="entry name" value="PLECKSTRIN HOMOLOGY (PH) AND LIPID-BINDING START DOMAINS-CONTAINING PROTEIN"/>
    <property type="match status" value="1"/>
</dbReference>
<evidence type="ECO:0008006" key="8">
    <source>
        <dbReference type="Google" id="ProtNLM"/>
    </source>
</evidence>
<dbReference type="AlphaFoldDB" id="A0A1Y1HLU5"/>
<dbReference type="SUPFAM" id="SSF55961">
    <property type="entry name" value="Bet v1-like"/>
    <property type="match status" value="1"/>
</dbReference>
<dbReference type="PROSITE" id="PS50848">
    <property type="entry name" value="START"/>
    <property type="match status" value="1"/>
</dbReference>
<feature type="compositionally biased region" description="Basic and acidic residues" evidence="3">
    <location>
        <begin position="170"/>
        <end position="182"/>
    </location>
</feature>
<dbReference type="GO" id="GO:0005783">
    <property type="term" value="C:endoplasmic reticulum"/>
    <property type="evidence" value="ECO:0007669"/>
    <property type="project" value="UniProtKB-SubCell"/>
</dbReference>
<protein>
    <recommendedName>
        <fullName evidence="8">START domain-containing protein</fullName>
    </recommendedName>
</protein>
<dbReference type="InterPro" id="IPR001849">
    <property type="entry name" value="PH_domain"/>
</dbReference>
<name>A0A1Y1HLU5_KLENI</name>
<dbReference type="InterPro" id="IPR045096">
    <property type="entry name" value="EDR2-like"/>
</dbReference>
<evidence type="ECO:0000256" key="2">
    <source>
        <dbReference type="ARBA" id="ARBA00022824"/>
    </source>
</evidence>
<evidence type="ECO:0000259" key="5">
    <source>
        <dbReference type="PROSITE" id="PS50848"/>
    </source>
</evidence>
<gene>
    <name evidence="6" type="ORF">KFL_000210510</name>
</gene>
<comment type="subcellular location">
    <subcellularLocation>
        <location evidence="1">Endoplasmic reticulum</location>
    </subcellularLocation>
</comment>
<dbReference type="InterPro" id="IPR009769">
    <property type="entry name" value="EDR2_C"/>
</dbReference>
<feature type="domain" description="PH" evidence="4">
    <location>
        <begin position="11"/>
        <end position="124"/>
    </location>
</feature>
<reference evidence="6 7" key="1">
    <citation type="journal article" date="2014" name="Nat. Commun.">
        <title>Klebsormidium flaccidum genome reveals primary factors for plant terrestrial adaptation.</title>
        <authorList>
            <person name="Hori K."/>
            <person name="Maruyama F."/>
            <person name="Fujisawa T."/>
            <person name="Togashi T."/>
            <person name="Yamamoto N."/>
            <person name="Seo M."/>
            <person name="Sato S."/>
            <person name="Yamada T."/>
            <person name="Mori H."/>
            <person name="Tajima N."/>
            <person name="Moriyama T."/>
            <person name="Ikeuchi M."/>
            <person name="Watanabe M."/>
            <person name="Wada H."/>
            <person name="Kobayashi K."/>
            <person name="Saito M."/>
            <person name="Masuda T."/>
            <person name="Sasaki-Sekimoto Y."/>
            <person name="Mashiguchi K."/>
            <person name="Awai K."/>
            <person name="Shimojima M."/>
            <person name="Masuda S."/>
            <person name="Iwai M."/>
            <person name="Nobusawa T."/>
            <person name="Narise T."/>
            <person name="Kondo S."/>
            <person name="Saito H."/>
            <person name="Sato R."/>
            <person name="Murakawa M."/>
            <person name="Ihara Y."/>
            <person name="Oshima-Yamada Y."/>
            <person name="Ohtaka K."/>
            <person name="Satoh M."/>
            <person name="Sonobe K."/>
            <person name="Ishii M."/>
            <person name="Ohtani R."/>
            <person name="Kanamori-Sato M."/>
            <person name="Honoki R."/>
            <person name="Miyazaki D."/>
            <person name="Mochizuki H."/>
            <person name="Umetsu J."/>
            <person name="Higashi K."/>
            <person name="Shibata D."/>
            <person name="Kamiya Y."/>
            <person name="Sato N."/>
            <person name="Nakamura Y."/>
            <person name="Tabata S."/>
            <person name="Ida S."/>
            <person name="Kurokawa K."/>
            <person name="Ohta H."/>
        </authorList>
    </citation>
    <scope>NUCLEOTIDE SEQUENCE [LARGE SCALE GENOMIC DNA]</scope>
    <source>
        <strain evidence="6 7">NIES-2285</strain>
    </source>
</reference>
<organism evidence="6 7">
    <name type="scientific">Klebsormidium nitens</name>
    <name type="common">Green alga</name>
    <name type="synonym">Ulothrix nitens</name>
    <dbReference type="NCBI Taxonomy" id="105231"/>
    <lineage>
        <taxon>Eukaryota</taxon>
        <taxon>Viridiplantae</taxon>
        <taxon>Streptophyta</taxon>
        <taxon>Klebsormidiophyceae</taxon>
        <taxon>Klebsormidiales</taxon>
        <taxon>Klebsormidiaceae</taxon>
        <taxon>Klebsormidium</taxon>
    </lineage>
</organism>
<feature type="domain" description="START" evidence="5">
    <location>
        <begin position="249"/>
        <end position="424"/>
    </location>
</feature>
<dbReference type="Pfam" id="PF01852">
    <property type="entry name" value="START"/>
    <property type="match status" value="1"/>
</dbReference>
<dbReference type="Gene3D" id="2.30.29.30">
    <property type="entry name" value="Pleckstrin-homology domain (PH domain)/Phosphotyrosine-binding domain (PTB)"/>
    <property type="match status" value="1"/>
</dbReference>
<dbReference type="PANTHER" id="PTHR12136">
    <property type="entry name" value="ENHANCED DISEASE RESISTANCE-RELATED"/>
    <property type="match status" value="1"/>
</dbReference>
<dbReference type="PROSITE" id="PS50003">
    <property type="entry name" value="PH_DOMAIN"/>
    <property type="match status" value="1"/>
</dbReference>
<dbReference type="SMART" id="SM00233">
    <property type="entry name" value="PH"/>
    <property type="match status" value="1"/>
</dbReference>
<evidence type="ECO:0000256" key="3">
    <source>
        <dbReference type="SAM" id="MobiDB-lite"/>
    </source>
</evidence>
<dbReference type="Gene3D" id="3.30.530.20">
    <property type="match status" value="1"/>
</dbReference>
<dbReference type="SMART" id="SM00234">
    <property type="entry name" value="START"/>
    <property type="match status" value="1"/>
</dbReference>
<dbReference type="CDD" id="cd00821">
    <property type="entry name" value="PH"/>
    <property type="match status" value="1"/>
</dbReference>
<dbReference type="Pfam" id="PF07059">
    <property type="entry name" value="EDR2_C"/>
    <property type="match status" value="1"/>
</dbReference>
<dbReference type="SUPFAM" id="SSF50729">
    <property type="entry name" value="PH domain-like"/>
    <property type="match status" value="1"/>
</dbReference>
<evidence type="ECO:0000313" key="6">
    <source>
        <dbReference type="EMBL" id="GAQ78963.1"/>
    </source>
</evidence>
<evidence type="ECO:0000313" key="7">
    <source>
        <dbReference type="Proteomes" id="UP000054558"/>
    </source>
</evidence>
<keyword evidence="7" id="KW-1185">Reference proteome</keyword>
<accession>A0A1Y1HLU5</accession>
<dbReference type="OMA" id="WMVRIGR"/>
<dbReference type="OrthoDB" id="9970435at2759"/>
<dbReference type="EMBL" id="DF236970">
    <property type="protein sequence ID" value="GAQ78963.1"/>
    <property type="molecule type" value="Genomic_DNA"/>
</dbReference>
<dbReference type="Proteomes" id="UP000054558">
    <property type="component" value="Unassembled WGS sequence"/>
</dbReference>
<dbReference type="InterPro" id="IPR023393">
    <property type="entry name" value="START-like_dom_sf"/>
</dbReference>
<dbReference type="CDD" id="cd00177">
    <property type="entry name" value="START"/>
    <property type="match status" value="1"/>
</dbReference>
<feature type="region of interest" description="Disordered" evidence="3">
    <location>
        <begin position="153"/>
        <end position="205"/>
    </location>
</feature>
<sequence>MASSRVSSSFPVTKEGQLYVVREAGTLSLRRFKCKGRYFVLRGKFAYIYKKAPKAESDAKENVRRGYMGPHVRLAEAGRIMAGGNPLYIFKIYSAIDHKKELTIGALTPEAVHEWMSALQSAIDSVGPVRLVHSTRVSTAAPVVEDSLTPRNIARFSEPGPRAGNGVSPRRVERAEEGRSQEMELVESESPVGKAPAMLRKHTRRKDSYGRGIPEYFKDWTESEIAHAGHGEILDAMERESEAASGMSWRLIRCSNGLRFFEQIHDSEDENNTRTVKSIGIVDAPADKVFALVMSMGKLRLEWDAVVKEGKVVEEIDGHTDVIYKKLRKDWHRGLARSRDLLISRYWRRTEDGRYEILYFPARHRDFPKKFGVVRVKVVSGGFVISPIAPAPGTSSPRCIVEHVLEMKPHGVSCCCGQAGPTYRERLHFMMLNRVAGIRELFAIKLAKPPAPVSASRTRSIEHTHTKDDSRELFVKMPSNAFEFGESEDSETASPTGRSFPFADLLEDDTDDEDDFFDATNELTEAQTALKRQLTQRRLSGKALSTPEDATELRRNAPYSFVSDPRHVVPIPVDFGSFVGTLGRGPEENGKDSWSEPAGQLFKVRGANYLKDRQKVMAGEPICRLVATDWYKSNKKMDALASRPGNKIMQAFHEANNADGTSRGLFMFVINMQVPGPTNYSMVFYFLCDKPIEEGSLLHRFIHGDDAFRNRRFKLIPSIVKGSWVVKQSVGSTACLLGNALTMTYVRGKDNLEFEVNIGSSMVANGIMGMVVGYITHLVVDMAFLVQGDTPEELPEQLLGAVRISRLQLTSAVDPPPVDEA</sequence>
<proteinExistence type="predicted"/>